<proteinExistence type="predicted"/>
<comment type="caution">
    <text evidence="2">The sequence shown here is derived from an EMBL/GenBank/DDBJ whole genome shotgun (WGS) entry which is preliminary data.</text>
</comment>
<sequence>MLLRHNKLLRNISTFLRTLLLFFNALVDKPLIFLTPIYIHFLQKQNDQGHFWHLVVFHPHLHCLSCWLLLCSMVCPI</sequence>
<reference evidence="2" key="1">
    <citation type="submission" date="2020-07" db="EMBL/GenBank/DDBJ databases">
        <title>Multicomponent nature underlies the extraordinary mechanical properties of spider dragline silk.</title>
        <authorList>
            <person name="Kono N."/>
            <person name="Nakamura H."/>
            <person name="Mori M."/>
            <person name="Yoshida Y."/>
            <person name="Ohtoshi R."/>
            <person name="Malay A.D."/>
            <person name="Moran D.A.P."/>
            <person name="Tomita M."/>
            <person name="Numata K."/>
            <person name="Arakawa K."/>
        </authorList>
    </citation>
    <scope>NUCLEOTIDE SEQUENCE</scope>
</reference>
<keyword evidence="1" id="KW-0472">Membrane</keyword>
<dbReference type="Proteomes" id="UP000887116">
    <property type="component" value="Unassembled WGS sequence"/>
</dbReference>
<dbReference type="AlphaFoldDB" id="A0A8X6KN02"/>
<evidence type="ECO:0000256" key="1">
    <source>
        <dbReference type="SAM" id="Phobius"/>
    </source>
</evidence>
<name>A0A8X6KN02_TRICU</name>
<accession>A0A8X6KN02</accession>
<evidence type="ECO:0000313" key="2">
    <source>
        <dbReference type="EMBL" id="GFQ78196.1"/>
    </source>
</evidence>
<keyword evidence="3" id="KW-1185">Reference proteome</keyword>
<protein>
    <submittedName>
        <fullName evidence="2">Uncharacterized protein</fullName>
    </submittedName>
</protein>
<dbReference type="EMBL" id="BMAO01021894">
    <property type="protein sequence ID" value="GFQ78196.1"/>
    <property type="molecule type" value="Genomic_DNA"/>
</dbReference>
<keyword evidence="1" id="KW-0812">Transmembrane</keyword>
<feature type="transmembrane region" description="Helical" evidence="1">
    <location>
        <begin position="20"/>
        <end position="39"/>
    </location>
</feature>
<feature type="transmembrane region" description="Helical" evidence="1">
    <location>
        <begin position="51"/>
        <end position="75"/>
    </location>
</feature>
<gene>
    <name evidence="2" type="ORF">TNCT_524751</name>
</gene>
<keyword evidence="1" id="KW-1133">Transmembrane helix</keyword>
<evidence type="ECO:0000313" key="3">
    <source>
        <dbReference type="Proteomes" id="UP000887116"/>
    </source>
</evidence>
<organism evidence="2 3">
    <name type="scientific">Trichonephila clavata</name>
    <name type="common">Joro spider</name>
    <name type="synonym">Nephila clavata</name>
    <dbReference type="NCBI Taxonomy" id="2740835"/>
    <lineage>
        <taxon>Eukaryota</taxon>
        <taxon>Metazoa</taxon>
        <taxon>Ecdysozoa</taxon>
        <taxon>Arthropoda</taxon>
        <taxon>Chelicerata</taxon>
        <taxon>Arachnida</taxon>
        <taxon>Araneae</taxon>
        <taxon>Araneomorphae</taxon>
        <taxon>Entelegynae</taxon>
        <taxon>Araneoidea</taxon>
        <taxon>Nephilidae</taxon>
        <taxon>Trichonephila</taxon>
    </lineage>
</organism>